<evidence type="ECO:0000256" key="2">
    <source>
        <dbReference type="ARBA" id="ARBA00012438"/>
    </source>
</evidence>
<dbReference type="GO" id="GO:0000155">
    <property type="term" value="F:phosphorelay sensor kinase activity"/>
    <property type="evidence" value="ECO:0007669"/>
    <property type="project" value="UniProtKB-ARBA"/>
</dbReference>
<name>A0A6H1WU93_9BACT</name>
<keyword evidence="4" id="KW-0808">Transferase</keyword>
<dbReference type="PANTHER" id="PTHR43395:SF10">
    <property type="entry name" value="CHEMOTAXIS PROTEIN CHEA"/>
    <property type="match status" value="1"/>
</dbReference>
<evidence type="ECO:0000256" key="6">
    <source>
        <dbReference type="ARBA" id="ARBA00022777"/>
    </source>
</evidence>
<dbReference type="PROSITE" id="PS50109">
    <property type="entry name" value="HIS_KIN"/>
    <property type="match status" value="1"/>
</dbReference>
<dbReference type="KEGG" id="tmai:FVE67_07895"/>
<dbReference type="PANTHER" id="PTHR43395">
    <property type="entry name" value="SENSOR HISTIDINE KINASE CHEA"/>
    <property type="match status" value="1"/>
</dbReference>
<dbReference type="Gene3D" id="1.20.120.160">
    <property type="entry name" value="HPT domain"/>
    <property type="match status" value="1"/>
</dbReference>
<dbReference type="InterPro" id="IPR036061">
    <property type="entry name" value="CheW-like_dom_sf"/>
</dbReference>
<evidence type="ECO:0000256" key="5">
    <source>
        <dbReference type="ARBA" id="ARBA00022741"/>
    </source>
</evidence>
<evidence type="ECO:0000256" key="7">
    <source>
        <dbReference type="PROSITE-ProRule" id="PRU00110"/>
    </source>
</evidence>
<dbReference type="InterPro" id="IPR036641">
    <property type="entry name" value="HPT_dom_sf"/>
</dbReference>
<evidence type="ECO:0000256" key="8">
    <source>
        <dbReference type="SAM" id="Coils"/>
    </source>
</evidence>
<dbReference type="FunFam" id="3.30.565.10:FF:000016">
    <property type="entry name" value="Chemotaxis protein CheA, putative"/>
    <property type="match status" value="1"/>
</dbReference>
<dbReference type="GO" id="GO:0006935">
    <property type="term" value="P:chemotaxis"/>
    <property type="evidence" value="ECO:0007669"/>
    <property type="project" value="InterPro"/>
</dbReference>
<keyword evidence="5" id="KW-0547">Nucleotide-binding</keyword>
<comment type="caution">
    <text evidence="7">Lacks conserved residue(s) required for the propagation of feature annotation.</text>
</comment>
<evidence type="ECO:0000256" key="4">
    <source>
        <dbReference type="ARBA" id="ARBA00022679"/>
    </source>
</evidence>
<dbReference type="Pfam" id="PF02518">
    <property type="entry name" value="HATPase_c"/>
    <property type="match status" value="1"/>
</dbReference>
<dbReference type="SUPFAM" id="SSF55874">
    <property type="entry name" value="ATPase domain of HSP90 chaperone/DNA topoisomerase II/histidine kinase"/>
    <property type="match status" value="1"/>
</dbReference>
<feature type="domain" description="Histidine kinase" evidence="10">
    <location>
        <begin position="396"/>
        <end position="525"/>
    </location>
</feature>
<dbReference type="AlphaFoldDB" id="A0A6H1WU93"/>
<proteinExistence type="predicted"/>
<evidence type="ECO:0000256" key="3">
    <source>
        <dbReference type="ARBA" id="ARBA00022553"/>
    </source>
</evidence>
<keyword evidence="8" id="KW-0175">Coiled coil</keyword>
<feature type="region of interest" description="Disordered" evidence="9">
    <location>
        <begin position="241"/>
        <end position="276"/>
    </location>
</feature>
<gene>
    <name evidence="12" type="ORF">FVE67_07895</name>
</gene>
<keyword evidence="3 7" id="KW-0597">Phosphoprotein</keyword>
<dbReference type="SMART" id="SM00387">
    <property type="entry name" value="HATPase_c"/>
    <property type="match status" value="1"/>
</dbReference>
<dbReference type="InterPro" id="IPR004358">
    <property type="entry name" value="Sig_transdc_His_kin-like_C"/>
</dbReference>
<dbReference type="SUPFAM" id="SSF50341">
    <property type="entry name" value="CheW-like"/>
    <property type="match status" value="1"/>
</dbReference>
<dbReference type="InterPro" id="IPR036890">
    <property type="entry name" value="HATPase_C_sf"/>
</dbReference>
<feature type="domain" description="HPt" evidence="11">
    <location>
        <begin position="1"/>
        <end position="104"/>
    </location>
</feature>
<feature type="domain" description="HPt" evidence="11">
    <location>
        <begin position="118"/>
        <end position="237"/>
    </location>
</feature>
<dbReference type="RefSeq" id="WP_168720072.1">
    <property type="nucleotide sequence ID" value="NZ_CP042909.1"/>
</dbReference>
<organism evidence="12 13">
    <name type="scientific">Thermosulfurimonas marina</name>
    <dbReference type="NCBI Taxonomy" id="2047767"/>
    <lineage>
        <taxon>Bacteria</taxon>
        <taxon>Pseudomonadati</taxon>
        <taxon>Thermodesulfobacteriota</taxon>
        <taxon>Thermodesulfobacteria</taxon>
        <taxon>Thermodesulfobacteriales</taxon>
        <taxon>Thermodesulfobacteriaceae</taxon>
        <taxon>Thermosulfurimonas</taxon>
    </lineage>
</organism>
<dbReference type="Pfam" id="PF01627">
    <property type="entry name" value="Hpt"/>
    <property type="match status" value="1"/>
</dbReference>
<dbReference type="PROSITE" id="PS50894">
    <property type="entry name" value="HPT"/>
    <property type="match status" value="2"/>
</dbReference>
<dbReference type="InterPro" id="IPR008207">
    <property type="entry name" value="Sig_transdc_His_kin_Hpt_dom"/>
</dbReference>
<keyword evidence="13" id="KW-1185">Reference proteome</keyword>
<dbReference type="InterPro" id="IPR051315">
    <property type="entry name" value="Bact_Chemotaxis_CheA"/>
</dbReference>
<reference evidence="12 13" key="1">
    <citation type="submission" date="2019-08" db="EMBL/GenBank/DDBJ databases">
        <title>Complete genome sequence of Thermosulfurimonas marina SU872T, an anaerobic thermophilic chemolithoautotrophic bacterium isolated from a shallow marine hydrothermal vent.</title>
        <authorList>
            <person name="Allioux M."/>
            <person name="Jebbar M."/>
            <person name="Slobodkina G."/>
            <person name="Slobodkin A."/>
            <person name="Moalic Y."/>
            <person name="Frolova A."/>
            <person name="Shao Z."/>
            <person name="Alain K."/>
        </authorList>
    </citation>
    <scope>NUCLEOTIDE SEQUENCE [LARGE SCALE GENOMIC DNA]</scope>
    <source>
        <strain evidence="12 13">SU872</strain>
    </source>
</reference>
<dbReference type="SMART" id="SM00073">
    <property type="entry name" value="HPT"/>
    <property type="match status" value="1"/>
</dbReference>
<evidence type="ECO:0000313" key="12">
    <source>
        <dbReference type="EMBL" id="QJA06719.1"/>
    </source>
</evidence>
<dbReference type="PRINTS" id="PR00344">
    <property type="entry name" value="BCTRLSENSOR"/>
</dbReference>
<evidence type="ECO:0000313" key="13">
    <source>
        <dbReference type="Proteomes" id="UP000501253"/>
    </source>
</evidence>
<dbReference type="Gene3D" id="3.30.565.10">
    <property type="entry name" value="Histidine kinase-like ATPase, C-terminal domain"/>
    <property type="match status" value="1"/>
</dbReference>
<keyword evidence="6" id="KW-0418">Kinase</keyword>
<evidence type="ECO:0000256" key="1">
    <source>
        <dbReference type="ARBA" id="ARBA00000085"/>
    </source>
</evidence>
<accession>A0A6H1WU93</accession>
<dbReference type="InterPro" id="IPR003594">
    <property type="entry name" value="HATPase_dom"/>
</dbReference>
<dbReference type="EMBL" id="CP042909">
    <property type="protein sequence ID" value="QJA06719.1"/>
    <property type="molecule type" value="Genomic_DNA"/>
</dbReference>
<evidence type="ECO:0000259" key="10">
    <source>
        <dbReference type="PROSITE" id="PS50109"/>
    </source>
</evidence>
<evidence type="ECO:0000259" key="11">
    <source>
        <dbReference type="PROSITE" id="PS50894"/>
    </source>
</evidence>
<dbReference type="InterPro" id="IPR005467">
    <property type="entry name" value="His_kinase_dom"/>
</dbReference>
<feature type="coiled-coil region" evidence="8">
    <location>
        <begin position="77"/>
        <end position="135"/>
    </location>
</feature>
<dbReference type="Proteomes" id="UP000501253">
    <property type="component" value="Chromosome"/>
</dbReference>
<evidence type="ECO:0000256" key="9">
    <source>
        <dbReference type="SAM" id="MobiDB-lite"/>
    </source>
</evidence>
<dbReference type="SUPFAM" id="SSF47226">
    <property type="entry name" value="Histidine-containing phosphotransfer domain, HPT domain"/>
    <property type="match status" value="1"/>
</dbReference>
<comment type="catalytic activity">
    <reaction evidence="1">
        <text>ATP + protein L-histidine = ADP + protein N-phospho-L-histidine.</text>
        <dbReference type="EC" id="2.7.13.3"/>
    </reaction>
</comment>
<dbReference type="CDD" id="cd00088">
    <property type="entry name" value="HPT"/>
    <property type="match status" value="1"/>
</dbReference>
<protein>
    <recommendedName>
        <fullName evidence="2">histidine kinase</fullName>
        <ecNumber evidence="2">2.7.13.3</ecNumber>
    </recommendedName>
</protein>
<feature type="modified residue" description="Phosphohistidine" evidence="7">
    <location>
        <position position="44"/>
    </location>
</feature>
<dbReference type="EC" id="2.7.13.3" evidence="2"/>
<feature type="compositionally biased region" description="Basic and acidic residues" evidence="9">
    <location>
        <begin position="251"/>
        <end position="276"/>
    </location>
</feature>
<sequence>MSEYLKEYLAEAFQYLNELEKLLLELEKTPEEEAARQEALRAAHNLKGISAYMGYQVIADLAHQIEEKLEKPGEEGREDLFSHLDKIKALLLELEERGELPGEEEIHFESLQKALEELRKEDEDLYRAFMELLEEKLPSIRFFVENPEPSQLPKLKEDLERIRNSARYLNLEDWVEFLEVLEKEAELSVEGKETQLRKYGKILEKFSPQKEIPSEIEEFLGELSSEIEALSQVTESYAPKEGLFEEEEKAEEPSREEPSFPEERPAPPPEPRLEERLPEPLLRVEVERVSRVSSLVDELRMVGYRLQEVLQEAQDYLPRDLRLQMEDALLGFSSVSRSLEEEVRGLKLVPVDILSPRVERLFRDLVKSTGKEAELLFEGHDLRVDRVLLQEIWPVLVHLLRNAFDHGLETPQEREAVGKSRKGRLRVAFESEEGWLKIVVADDGRGIAWEEVESRAREKGLSWERLEEVLFQPGFSTKGEADALSGRGFGLDIVKKKVEALRGFVELVSERGQGTQVILHLPLSAAVNRVLLLRVGQNLWAIPFYALSEVKRVSPALLSQTEGGVIYNHRGESVRVLLLEERLLERPLFYLLLMAGRPLWALAVPQILGQQEASLRPFPESLRAMGPFFGLALLAGGGVAYALDHRSQEALEVFLKRGIKISSSGFHEANN</sequence>